<accession>A0A7X3G654</accession>
<evidence type="ECO:0000256" key="2">
    <source>
        <dbReference type="ARBA" id="ARBA00023015"/>
    </source>
</evidence>
<feature type="domain" description="HTH lysR-type" evidence="5">
    <location>
        <begin position="6"/>
        <end position="63"/>
    </location>
</feature>
<evidence type="ECO:0000313" key="6">
    <source>
        <dbReference type="EMBL" id="MVW63644.1"/>
    </source>
</evidence>
<dbReference type="Pfam" id="PF03466">
    <property type="entry name" value="LysR_substrate"/>
    <property type="match status" value="1"/>
</dbReference>
<keyword evidence="2" id="KW-0805">Transcription regulation</keyword>
<organism evidence="6 7">
    <name type="scientific">Massilia cellulosiltytica</name>
    <dbReference type="NCBI Taxonomy" id="2683234"/>
    <lineage>
        <taxon>Bacteria</taxon>
        <taxon>Pseudomonadati</taxon>
        <taxon>Pseudomonadota</taxon>
        <taxon>Betaproteobacteria</taxon>
        <taxon>Burkholderiales</taxon>
        <taxon>Oxalobacteraceae</taxon>
        <taxon>Telluria group</taxon>
        <taxon>Massilia</taxon>
    </lineage>
</organism>
<evidence type="ECO:0000259" key="5">
    <source>
        <dbReference type="PROSITE" id="PS50931"/>
    </source>
</evidence>
<dbReference type="PANTHER" id="PTHR30118">
    <property type="entry name" value="HTH-TYPE TRANSCRIPTIONAL REGULATOR LEUO-RELATED"/>
    <property type="match status" value="1"/>
</dbReference>
<dbReference type="GO" id="GO:0003677">
    <property type="term" value="F:DNA binding"/>
    <property type="evidence" value="ECO:0007669"/>
    <property type="project" value="UniProtKB-KW"/>
</dbReference>
<dbReference type="SUPFAM" id="SSF46785">
    <property type="entry name" value="Winged helix' DNA-binding domain"/>
    <property type="match status" value="1"/>
</dbReference>
<dbReference type="Gene3D" id="3.40.190.10">
    <property type="entry name" value="Periplasmic binding protein-like II"/>
    <property type="match status" value="2"/>
</dbReference>
<dbReference type="InterPro" id="IPR005119">
    <property type="entry name" value="LysR_subst-bd"/>
</dbReference>
<keyword evidence="4" id="KW-0804">Transcription</keyword>
<protein>
    <submittedName>
        <fullName evidence="6">LysR family transcriptional regulator</fullName>
    </submittedName>
</protein>
<comment type="similarity">
    <text evidence="1">Belongs to the LysR transcriptional regulatory family.</text>
</comment>
<evidence type="ECO:0000256" key="3">
    <source>
        <dbReference type="ARBA" id="ARBA00023125"/>
    </source>
</evidence>
<dbReference type="InterPro" id="IPR036388">
    <property type="entry name" value="WH-like_DNA-bd_sf"/>
</dbReference>
<name>A0A7X3G654_9BURK</name>
<dbReference type="SUPFAM" id="SSF53850">
    <property type="entry name" value="Periplasmic binding protein-like II"/>
    <property type="match status" value="1"/>
</dbReference>
<dbReference type="PANTHER" id="PTHR30118:SF15">
    <property type="entry name" value="TRANSCRIPTIONAL REGULATORY PROTEIN"/>
    <property type="match status" value="1"/>
</dbReference>
<dbReference type="InterPro" id="IPR036390">
    <property type="entry name" value="WH_DNA-bd_sf"/>
</dbReference>
<reference evidence="6 7" key="1">
    <citation type="submission" date="2019-12" db="EMBL/GenBank/DDBJ databases">
        <authorList>
            <person name="Li C."/>
            <person name="Zhao J."/>
        </authorList>
    </citation>
    <scope>NUCLEOTIDE SEQUENCE [LARGE SCALE GENOMIC DNA]</scope>
    <source>
        <strain evidence="6 7">NEAU-DD11</strain>
    </source>
</reference>
<dbReference type="InterPro" id="IPR000847">
    <property type="entry name" value="LysR_HTH_N"/>
</dbReference>
<gene>
    <name evidence="6" type="ORF">GPY61_27325</name>
</gene>
<comment type="caution">
    <text evidence="6">The sequence shown here is derived from an EMBL/GenBank/DDBJ whole genome shotgun (WGS) entry which is preliminary data.</text>
</comment>
<proteinExistence type="inferred from homology"/>
<dbReference type="Pfam" id="PF00126">
    <property type="entry name" value="HTH_1"/>
    <property type="match status" value="1"/>
</dbReference>
<evidence type="ECO:0000313" key="7">
    <source>
        <dbReference type="Proteomes" id="UP000443353"/>
    </source>
</evidence>
<keyword evidence="7" id="KW-1185">Reference proteome</keyword>
<dbReference type="PROSITE" id="PS50931">
    <property type="entry name" value="HTH_LYSR"/>
    <property type="match status" value="1"/>
</dbReference>
<dbReference type="GO" id="GO:0003700">
    <property type="term" value="F:DNA-binding transcription factor activity"/>
    <property type="evidence" value="ECO:0007669"/>
    <property type="project" value="InterPro"/>
</dbReference>
<dbReference type="Proteomes" id="UP000443353">
    <property type="component" value="Unassembled WGS sequence"/>
</dbReference>
<evidence type="ECO:0000256" key="4">
    <source>
        <dbReference type="ARBA" id="ARBA00023163"/>
    </source>
</evidence>
<dbReference type="InterPro" id="IPR050389">
    <property type="entry name" value="LysR-type_TF"/>
</dbReference>
<keyword evidence="3" id="KW-0238">DNA-binding</keyword>
<dbReference type="RefSeq" id="WP_056133096.1">
    <property type="nucleotide sequence ID" value="NZ_WSES01000009.1"/>
</dbReference>
<dbReference type="Gene3D" id="1.10.10.10">
    <property type="entry name" value="Winged helix-like DNA-binding domain superfamily/Winged helix DNA-binding domain"/>
    <property type="match status" value="1"/>
</dbReference>
<sequence>MTLQTLDLNLLVDLDALLQAGSVAGAAQRLHVSAPAMSRRLARLRDAFGDPLFVPAGRGLVPTSRALALREAVTHAIDQVRGVLQPPRVDFATLERTFTIRANDGFAGAWAARLAAAMRAEAPGTALQFLPRASRDPDALRSGEVDLDILVVKGPEPGILTERLFTASFVGVVRRGHPLCAGRRRARITAEAFVAWQHIATSPGRRSCAAVDVALAERGLRRTVALVAPGFQAALAMALASDFVAVMPAPFVQWAMTTMPLQTFALPFALPAVDVEQCWHQRQHADPVHAWLRRHVQAVCAQAAG</sequence>
<evidence type="ECO:0000256" key="1">
    <source>
        <dbReference type="ARBA" id="ARBA00009437"/>
    </source>
</evidence>
<dbReference type="EMBL" id="WSES01000009">
    <property type="protein sequence ID" value="MVW63644.1"/>
    <property type="molecule type" value="Genomic_DNA"/>
</dbReference>
<dbReference type="AlphaFoldDB" id="A0A7X3G654"/>